<protein>
    <submittedName>
        <fullName evidence="4">Signal transduction protein</fullName>
    </submittedName>
</protein>
<comment type="caution">
    <text evidence="4">The sequence shown here is derived from an EMBL/GenBank/DDBJ whole genome shotgun (WGS) entry which is preliminary data.</text>
</comment>
<dbReference type="Proteomes" id="UP000186657">
    <property type="component" value="Unassembled WGS sequence"/>
</dbReference>
<gene>
    <name evidence="4" type="ORF">BJP37_06040</name>
</gene>
<dbReference type="InterPro" id="IPR007111">
    <property type="entry name" value="NACHT_NTPase"/>
</dbReference>
<proteinExistence type="predicted"/>
<dbReference type="InterPro" id="IPR016024">
    <property type="entry name" value="ARM-type_fold"/>
</dbReference>
<dbReference type="InterPro" id="IPR004155">
    <property type="entry name" value="PBS_lyase_HEAT"/>
</dbReference>
<dbReference type="Gene3D" id="1.25.10.10">
    <property type="entry name" value="Leucine-rich Repeat Variant"/>
    <property type="match status" value="2"/>
</dbReference>
<dbReference type="InterPro" id="IPR011989">
    <property type="entry name" value="ARM-like"/>
</dbReference>
<dbReference type="SUPFAM" id="SSF52540">
    <property type="entry name" value="P-loop containing nucleoside triphosphate hydrolases"/>
    <property type="match status" value="1"/>
</dbReference>
<accession>A0A1U7MYA9</accession>
<feature type="domain" description="NACHT" evidence="3">
    <location>
        <begin position="243"/>
        <end position="372"/>
    </location>
</feature>
<evidence type="ECO:0000256" key="1">
    <source>
        <dbReference type="ARBA" id="ARBA00022549"/>
    </source>
</evidence>
<dbReference type="AlphaFoldDB" id="A0A1U7MYA9"/>
<reference evidence="4 5" key="1">
    <citation type="submission" date="2016-10" db="EMBL/GenBank/DDBJ databases">
        <title>Comparative genomics uncovers the prolific and rare metabolic potential of the cyanobacterial genus Moorea.</title>
        <authorList>
            <person name="Leao T."/>
            <person name="Castelao G."/>
            <person name="Korobeynikov A."/>
            <person name="Monroe E.A."/>
            <person name="Podell S."/>
            <person name="Glukhov E."/>
            <person name="Allen E."/>
            <person name="Gerwick W.H."/>
            <person name="Gerwick L."/>
        </authorList>
    </citation>
    <scope>NUCLEOTIDE SEQUENCE [LARGE SCALE GENOMIC DNA]</scope>
    <source>
        <strain evidence="4 5">PNG5-198</strain>
    </source>
</reference>
<evidence type="ECO:0000313" key="4">
    <source>
        <dbReference type="EMBL" id="OLT58672.1"/>
    </source>
</evidence>
<evidence type="ECO:0000259" key="3">
    <source>
        <dbReference type="PROSITE" id="PS50837"/>
    </source>
</evidence>
<dbReference type="Pfam" id="PF05729">
    <property type="entry name" value="NACHT"/>
    <property type="match status" value="1"/>
</dbReference>
<dbReference type="GO" id="GO:0030089">
    <property type="term" value="C:phycobilisome"/>
    <property type="evidence" value="ECO:0007669"/>
    <property type="project" value="UniProtKB-KW"/>
</dbReference>
<dbReference type="InterPro" id="IPR003593">
    <property type="entry name" value="AAA+_ATPase"/>
</dbReference>
<dbReference type="Pfam" id="PF22734">
    <property type="entry name" value="NNH2"/>
    <property type="match status" value="1"/>
</dbReference>
<evidence type="ECO:0000256" key="2">
    <source>
        <dbReference type="ARBA" id="ARBA00022738"/>
    </source>
</evidence>
<dbReference type="Pfam" id="PF13646">
    <property type="entry name" value="HEAT_2"/>
    <property type="match status" value="2"/>
</dbReference>
<keyword evidence="5" id="KW-1185">Reference proteome</keyword>
<dbReference type="Gene3D" id="3.40.50.300">
    <property type="entry name" value="P-loop containing nucleotide triphosphate hydrolases"/>
    <property type="match status" value="1"/>
</dbReference>
<organism evidence="4 5">
    <name type="scientific">Moorena bouillonii PNG</name>
    <dbReference type="NCBI Taxonomy" id="568701"/>
    <lineage>
        <taxon>Bacteria</taxon>
        <taxon>Bacillati</taxon>
        <taxon>Cyanobacteriota</taxon>
        <taxon>Cyanophyceae</taxon>
        <taxon>Coleofasciculales</taxon>
        <taxon>Coleofasciculaceae</taxon>
        <taxon>Moorena</taxon>
    </lineage>
</organism>
<dbReference type="PROSITE" id="PS50837">
    <property type="entry name" value="NACHT"/>
    <property type="match status" value="1"/>
</dbReference>
<name>A0A1U7MYA9_9CYAN</name>
<dbReference type="InterPro" id="IPR054569">
    <property type="entry name" value="NNH2"/>
</dbReference>
<dbReference type="SMART" id="SM00567">
    <property type="entry name" value="EZ_HEAT"/>
    <property type="match status" value="8"/>
</dbReference>
<dbReference type="RefSeq" id="WP_075897345.1">
    <property type="nucleotide sequence ID" value="NZ_MKZS01000001.1"/>
</dbReference>
<dbReference type="SUPFAM" id="SSF48371">
    <property type="entry name" value="ARM repeat"/>
    <property type="match status" value="1"/>
</dbReference>
<dbReference type="InterPro" id="IPR027417">
    <property type="entry name" value="P-loop_NTPase"/>
</dbReference>
<dbReference type="PANTHER" id="PTHR12697:SF5">
    <property type="entry name" value="DEOXYHYPUSINE HYDROXYLASE"/>
    <property type="match status" value="1"/>
</dbReference>
<sequence>MIEPLSVLAGWAIPKIGESLLEIVSGQGWDSLSQALSKSDVEKAIKAGEAAVKEWEKQRDPSQRLFFRARPDGWNGVNRFLGDYFTNSAVVAELQKPLLNQGKPDREILITVFQQQAEANDIKLNQDSIKPWIEKFINAYFQQTDTYLKFQVAKQDYCDQLANWFDDVKFAGIAVPGQEVEQSEKLAQIFVMPDVVEDLSTAGAWERDWLAAGSGEMSETALLAKTTGRKFLAQQLLSQSQWRRVVILGAPGSGKTTLMSYFAVMLAQQNPDILGLDGDTDWLPILIRMRDFARHLDKSLIDYARIFAENTMAVKPLPVGFFEHWLSDGRALILLDGLDEVAEDAKRNDVVRRIENFLGQFDRNRAIITSRPAGYRRDFFRTEEFPHYQIEPFDDQKISNFIDNWYNSRFQDQAEAERRKQSLRKALDDNDRIKLLARNPLLLTIIALIHRYQAVLPKERFELYNCAVKTLLTSWDANKEISSHGIFKYLDLYDLRRLMELLAYWIHTQVNVEDNDSGTLIDRDELIDQLSQQIKTLKQVQLYQAKEEAEAFVTLIRDRTGLLNEQGQNCYGFVHKTFQEYLCAEEIDYQADNEGDFEIVLSQIREHLHDSHWREVLLLLIAQQKPKKAARAIRTVLTNKSNYEQWLHRDLLFAGSCLAEDPKNLRGADRSLVQEILERLVELEVSGEDRVGEKIREQIFQIICSFYETDFKSQVLELLEQQSHRIDEWRLLNYRAELGEKDQVITTLLARLKDDNSDVRRNAADALGELGNSSETVINALLARFQDQNSDVRWRAAIALGKLGNSSKTVVKSLLAKLQDPDAGVRGRAAVALGNSDNSSETVVSALLAKLQDPDAGVRSGAGYGLGKLGNSSETVVNALLAQLQDDNSRVRSGAAIALCSLGNSSETLVNALLAQLQDHNYHVRGWAAIALGNLGNSSETVVNALIAQLQDDDSSVRRWAAIALGNLGNSSETVVNALLPRLQDEHLFVRRETAYALGQLGKPSNHVLPVVIKWIEQHQDCDYVGRGIDALWDLVVGEE</sequence>
<evidence type="ECO:0000313" key="5">
    <source>
        <dbReference type="Proteomes" id="UP000186657"/>
    </source>
</evidence>
<dbReference type="EMBL" id="MKZS01000001">
    <property type="protein sequence ID" value="OLT58672.1"/>
    <property type="molecule type" value="Genomic_DNA"/>
</dbReference>
<dbReference type="SMART" id="SM00382">
    <property type="entry name" value="AAA"/>
    <property type="match status" value="1"/>
</dbReference>
<keyword evidence="1" id="KW-0042">Antenna complex</keyword>
<keyword evidence="2" id="KW-0605">Phycobilisome</keyword>
<dbReference type="PANTHER" id="PTHR12697">
    <property type="entry name" value="PBS LYASE HEAT-LIKE PROTEIN"/>
    <property type="match status" value="1"/>
</dbReference>
<dbReference type="GO" id="GO:0016491">
    <property type="term" value="F:oxidoreductase activity"/>
    <property type="evidence" value="ECO:0007669"/>
    <property type="project" value="TreeGrafter"/>
</dbReference>